<evidence type="ECO:0000256" key="1">
    <source>
        <dbReference type="ARBA" id="ARBA00022438"/>
    </source>
</evidence>
<dbReference type="GO" id="GO:0005829">
    <property type="term" value="C:cytosol"/>
    <property type="evidence" value="ECO:0007669"/>
    <property type="project" value="TreeGrafter"/>
</dbReference>
<dbReference type="InterPro" id="IPR036005">
    <property type="entry name" value="Creatinase/aminopeptidase-like"/>
</dbReference>
<comment type="subcellular location">
    <subcellularLocation>
        <location evidence="8">Cytoplasm</location>
    </subcellularLocation>
</comment>
<keyword evidence="4 8" id="KW-0479">Metal-binding</keyword>
<comment type="similarity">
    <text evidence="8 9">Belongs to the peptidase M24A family. Methionine aminopeptidase type 1 subfamily.</text>
</comment>
<dbReference type="InterPro" id="IPR000994">
    <property type="entry name" value="Pept_M24"/>
</dbReference>
<feature type="binding site" evidence="8">
    <location>
        <position position="281"/>
    </location>
    <ligand>
        <name>a protein</name>
        <dbReference type="ChEBI" id="CHEBI:16541"/>
    </ligand>
    <ligandPart>
        <name>N-terminal L-methionine residue</name>
        <dbReference type="ChEBI" id="CHEBI:64731"/>
    </ligandPart>
</feature>
<evidence type="ECO:0000259" key="11">
    <source>
        <dbReference type="PROSITE" id="PS52013"/>
    </source>
</evidence>
<keyword evidence="1 8" id="KW-0031">Aminopeptidase</keyword>
<evidence type="ECO:0000256" key="9">
    <source>
        <dbReference type="PROSITE-ProRule" id="PRU01357"/>
    </source>
</evidence>
<evidence type="ECO:0000256" key="8">
    <source>
        <dbReference type="HAMAP-Rule" id="MF_03174"/>
    </source>
</evidence>
<dbReference type="Pfam" id="PF00557">
    <property type="entry name" value="Peptidase_M24"/>
    <property type="match status" value="1"/>
</dbReference>
<evidence type="ECO:0000256" key="10">
    <source>
        <dbReference type="RuleBase" id="RU003653"/>
    </source>
</evidence>
<comment type="catalytic activity">
    <reaction evidence="8 10">
        <text>Release of N-terminal amino acids, preferentially methionine, from peptides and arylamides.</text>
        <dbReference type="EC" id="3.4.11.18"/>
    </reaction>
</comment>
<dbReference type="Proteomes" id="UP000008854">
    <property type="component" value="Unassembled WGS sequence"/>
</dbReference>
<feature type="binding site" evidence="8">
    <location>
        <position position="338"/>
    </location>
    <ligand>
        <name>Zn(2+)</name>
        <dbReference type="ChEBI" id="CHEBI:29105"/>
        <label>3</label>
    </ligand>
</feature>
<dbReference type="GO" id="GO:0004239">
    <property type="term" value="F:initiator methionyl aminopeptidase activity"/>
    <property type="evidence" value="ECO:0007669"/>
    <property type="project" value="UniProtKB-UniRule"/>
</dbReference>
<keyword evidence="3 8" id="KW-0645">Protease</keyword>
<evidence type="ECO:0000313" key="12">
    <source>
        <dbReference type="Proteomes" id="UP000008854"/>
    </source>
</evidence>
<dbReference type="STRING" id="6183.A0A3Q0KNJ9"/>
<name>A0A3Q0KNJ9_SCHMA</name>
<dbReference type="ExpressionAtlas" id="A0A3Q0KNJ9">
    <property type="expression patterns" value="differential"/>
</dbReference>
<reference evidence="12" key="1">
    <citation type="journal article" date="2012" name="PLoS Negl. Trop. Dis.">
        <title>A systematically improved high quality genome and transcriptome of the human blood fluke Schistosoma mansoni.</title>
        <authorList>
            <person name="Protasio A.V."/>
            <person name="Tsai I.J."/>
            <person name="Babbage A."/>
            <person name="Nichol S."/>
            <person name="Hunt M."/>
            <person name="Aslett M.A."/>
            <person name="De Silva N."/>
            <person name="Velarde G.S."/>
            <person name="Anderson T.J."/>
            <person name="Clark R.C."/>
            <person name="Davidson C."/>
            <person name="Dillon G.P."/>
            <person name="Holroyd N.E."/>
            <person name="LoVerde P.T."/>
            <person name="Lloyd C."/>
            <person name="McQuillan J."/>
            <person name="Oliveira G."/>
            <person name="Otto T.D."/>
            <person name="Parker-Manuel S.J."/>
            <person name="Quail M.A."/>
            <person name="Wilson R.A."/>
            <person name="Zerlotini A."/>
            <person name="Dunne D.W."/>
            <person name="Berriman M."/>
        </authorList>
    </citation>
    <scope>NUCLEOTIDE SEQUENCE [LARGE SCALE GENOMIC DNA]</scope>
    <source>
        <strain evidence="12">Puerto Rican</strain>
    </source>
</reference>
<evidence type="ECO:0000256" key="5">
    <source>
        <dbReference type="ARBA" id="ARBA00022771"/>
    </source>
</evidence>
<comment type="cofactor">
    <cofactor evidence="10">
        <name>Co(2+)</name>
        <dbReference type="ChEBI" id="CHEBI:48828"/>
    </cofactor>
    <cofactor evidence="10">
        <name>Zn(2+)</name>
        <dbReference type="ChEBI" id="CHEBI:29105"/>
    </cofactor>
    <cofactor evidence="10">
        <name>Mn(2+)</name>
        <dbReference type="ChEBI" id="CHEBI:29035"/>
    </cofactor>
    <cofactor evidence="10">
        <name>Fe(2+)</name>
        <dbReference type="ChEBI" id="CHEBI:29033"/>
    </cofactor>
    <text evidence="10">Binds 2 divalent metal cations per subunit. Has a high-affinity and a low affinity metal-binding site. The true nature of the physiological cofactor is under debate. The enzyme is active with cobalt, zinc, manganese or divalent iron ions.</text>
</comment>
<feature type="binding site" evidence="8">
    <location>
        <position position="183"/>
    </location>
    <ligand>
        <name>a protein</name>
        <dbReference type="ChEBI" id="CHEBI:16541"/>
    </ligand>
    <ligandPart>
        <name>N-terminal L-methionine residue</name>
        <dbReference type="ChEBI" id="CHEBI:64731"/>
    </ligandPart>
</feature>
<evidence type="ECO:0000313" key="13">
    <source>
        <dbReference type="WBParaSite" id="Smp_142010.1"/>
    </source>
</evidence>
<dbReference type="GO" id="GO:0070006">
    <property type="term" value="F:metalloaminopeptidase activity"/>
    <property type="evidence" value="ECO:0007669"/>
    <property type="project" value="UniProtKB-UniRule"/>
</dbReference>
<dbReference type="PANTHER" id="PTHR43330:SF7">
    <property type="entry name" value="METHIONINE AMINOPEPTIDASE 1"/>
    <property type="match status" value="1"/>
</dbReference>
<feature type="binding site" evidence="8">
    <location>
        <position position="338"/>
    </location>
    <ligand>
        <name>Zn(2+)</name>
        <dbReference type="ChEBI" id="CHEBI:29105"/>
        <label>4</label>
        <note>catalytic</note>
    </ligand>
</feature>
<dbReference type="Pfam" id="PF15801">
    <property type="entry name" value="zf-C6H2"/>
    <property type="match status" value="1"/>
</dbReference>
<dbReference type="Gene3D" id="6.10.140.2220">
    <property type="match status" value="1"/>
</dbReference>
<evidence type="ECO:0000256" key="3">
    <source>
        <dbReference type="ARBA" id="ARBA00022670"/>
    </source>
</evidence>
<dbReference type="InParanoid" id="A0A3Q0KNJ9"/>
<protein>
    <recommendedName>
        <fullName evidence="10">Methionine aminopeptidase</fullName>
        <ecNumber evidence="10">3.4.11.18</ecNumber>
    </recommendedName>
</protein>
<proteinExistence type="inferred from homology"/>
<keyword evidence="2 8" id="KW-0963">Cytoplasm</keyword>
<comment type="subunit">
    <text evidence="8">Associates with the 60S ribosomal subunit of the 80S translational complex.</text>
</comment>
<dbReference type="WBParaSite" id="Smp_142010.1">
    <property type="protein sequence ID" value="Smp_142010.1"/>
    <property type="gene ID" value="Smp_142010"/>
</dbReference>
<accession>A0A3Q0KNJ9</accession>
<dbReference type="AlphaFoldDB" id="A0A3Q0KNJ9"/>
<reference evidence="13" key="2">
    <citation type="submission" date="2018-12" db="UniProtKB">
        <authorList>
            <consortium name="WormBaseParasite"/>
        </authorList>
    </citation>
    <scope>IDENTIFICATION</scope>
    <source>
        <strain evidence="13">Puerto Rican</strain>
    </source>
</reference>
<feature type="binding site" evidence="8">
    <location>
        <position position="211"/>
    </location>
    <ligand>
        <name>Zn(2+)</name>
        <dbReference type="ChEBI" id="CHEBI:29105"/>
        <label>4</label>
        <note>catalytic</note>
    </ligand>
</feature>
<comment type="function">
    <text evidence="8 10">Cotranslationally removes the N-terminal methionine from nascent proteins. The N-terminal methionine is often cleaved when the second residue in the primary sequence is small and uncharged (Met-Ala-, Cys, Gly, Pro, Ser, Thr, or Val).</text>
</comment>
<dbReference type="PRINTS" id="PR00599">
    <property type="entry name" value="MAPEPTIDASE"/>
</dbReference>
<dbReference type="InterPro" id="IPR031615">
    <property type="entry name" value="Zfn-C6H2"/>
</dbReference>
<feature type="binding site" evidence="8">
    <location>
        <position position="211"/>
    </location>
    <ligand>
        <name>Zn(2+)</name>
        <dbReference type="ChEBI" id="CHEBI:29105"/>
        <label>3</label>
    </ligand>
</feature>
<keyword evidence="5 9" id="KW-0863">Zinc-finger</keyword>
<feature type="binding site" evidence="8">
    <location>
        <position position="200"/>
    </location>
    <ligand>
        <name>Zn(2+)</name>
        <dbReference type="ChEBI" id="CHEBI:29105"/>
        <label>3</label>
    </ligand>
</feature>
<dbReference type="HAMAP" id="MF_01974">
    <property type="entry name" value="MetAP_1"/>
    <property type="match status" value="1"/>
</dbReference>
<dbReference type="GO" id="GO:0006508">
    <property type="term" value="P:proteolysis"/>
    <property type="evidence" value="ECO:0007669"/>
    <property type="project" value="UniProtKB-KW"/>
</dbReference>
<dbReference type="Gene3D" id="3.90.230.10">
    <property type="entry name" value="Creatinase/methionine aminopeptidase superfamily"/>
    <property type="match status" value="1"/>
</dbReference>
<evidence type="ECO:0000256" key="4">
    <source>
        <dbReference type="ARBA" id="ARBA00022723"/>
    </source>
</evidence>
<dbReference type="PROSITE" id="PS00680">
    <property type="entry name" value="MAP_1"/>
    <property type="match status" value="1"/>
</dbReference>
<comment type="cofactor">
    <cofactor evidence="8">
        <name>Zn(2+)</name>
        <dbReference type="ChEBI" id="CHEBI:29105"/>
    </cofactor>
    <cofactor evidence="8">
        <name>Co(2+)</name>
        <dbReference type="ChEBI" id="CHEBI:48828"/>
    </cofactor>
    <cofactor evidence="8">
        <name>Mn(2+)</name>
        <dbReference type="ChEBI" id="CHEBI:29035"/>
    </cofactor>
    <cofactor evidence="8">
        <name>Fe(2+)</name>
        <dbReference type="ChEBI" id="CHEBI:29033"/>
    </cofactor>
    <text evidence="8">Binds 2 divalent metal cations per subunit. Has a high-affinity and a low affinity metal-binding site. The true nature of the physiological cofactor is under debate. The enzyme is active with zinc, cobalt, manganese or divalent iron ions. Has high activity with zinc; zinc cofactor is transferred into the active site region by the ZNG1 zinc chaperone.</text>
</comment>
<keyword evidence="7" id="KW-0862">Zinc</keyword>
<dbReference type="InterPro" id="IPR001714">
    <property type="entry name" value="Pept_M24_MAP"/>
</dbReference>
<evidence type="ECO:0000256" key="6">
    <source>
        <dbReference type="ARBA" id="ARBA00022801"/>
    </source>
</evidence>
<dbReference type="FunCoup" id="A0A3Q0KNJ9">
    <property type="interactions" value="2194"/>
</dbReference>
<feature type="binding site" evidence="8">
    <location>
        <position position="274"/>
    </location>
    <ligand>
        <name>Zn(2+)</name>
        <dbReference type="ChEBI" id="CHEBI:29105"/>
        <label>4</label>
        <note>catalytic</note>
    </ligand>
</feature>
<feature type="domain" description="C6H2-type" evidence="11">
    <location>
        <begin position="2"/>
        <end position="55"/>
    </location>
</feature>
<feature type="binding site" evidence="8">
    <location>
        <position position="307"/>
    </location>
    <ligand>
        <name>Zn(2+)</name>
        <dbReference type="ChEBI" id="CHEBI:29105"/>
        <label>4</label>
        <note>catalytic</note>
    </ligand>
</feature>
<sequence length="413" mass="46450">MENICITPSCGKPSTLKCPVCLGLGIETSFFCSQECFKHFWKTHKTVHVVGTKDTCEDERFRGYKFTGQLRPAKKTPKREVKSSIEYPDYAITGIPVSERQAKGSRSIVVLDDDEIECMRVTGKLAREVLEEAVNAVKVGVTTDEIDRVAHEACIERECYPSPLNYFNFPKSCCTSVNEVICHGIPDMRPLQNGDILNIDITTYHNGFHGDVNETVFVGQPDDRSVNLVKNAYKCLVRSMDAVFPGVKYREMGDIISKNASLGGFSVVKTYSGHGIHRLFHCPPNILHYSRNKAVGVMKPGHCFTIEPMINQGDWRDELWPDNWTAVTADGLRSAQFEHTMVILKPELAASNGMPIEVLTKRHIKGSDPLNGCKFNKEDTLHFERYGRPYFVDQLYKLGLNTDCTVLKDVSKN</sequence>
<dbReference type="PROSITE" id="PS52013">
    <property type="entry name" value="ZF_C6H2"/>
    <property type="match status" value="1"/>
</dbReference>
<dbReference type="SUPFAM" id="SSF55920">
    <property type="entry name" value="Creatinase/aminopeptidase"/>
    <property type="match status" value="1"/>
</dbReference>
<keyword evidence="6 8" id="KW-0378">Hydrolase</keyword>
<dbReference type="GO" id="GO:0008270">
    <property type="term" value="F:zinc ion binding"/>
    <property type="evidence" value="ECO:0007669"/>
    <property type="project" value="UniProtKB-KW"/>
</dbReference>
<dbReference type="SMR" id="A0A3Q0KNJ9"/>
<dbReference type="CDD" id="cd01086">
    <property type="entry name" value="MetAP1"/>
    <property type="match status" value="1"/>
</dbReference>
<keyword evidence="12" id="KW-1185">Reference proteome</keyword>
<evidence type="ECO:0000256" key="2">
    <source>
        <dbReference type="ARBA" id="ARBA00022490"/>
    </source>
</evidence>
<dbReference type="NCBIfam" id="TIGR00500">
    <property type="entry name" value="met_pdase_I"/>
    <property type="match status" value="1"/>
</dbReference>
<dbReference type="EC" id="3.4.11.18" evidence="10"/>
<dbReference type="InterPro" id="IPR002467">
    <property type="entry name" value="Pept_M24A_MAP1"/>
</dbReference>
<evidence type="ECO:0000256" key="7">
    <source>
        <dbReference type="ARBA" id="ARBA00022833"/>
    </source>
</evidence>
<dbReference type="PANTHER" id="PTHR43330">
    <property type="entry name" value="METHIONINE AMINOPEPTIDASE"/>
    <property type="match status" value="1"/>
</dbReference>
<organism evidence="12 13">
    <name type="scientific">Schistosoma mansoni</name>
    <name type="common">Blood fluke</name>
    <dbReference type="NCBI Taxonomy" id="6183"/>
    <lineage>
        <taxon>Eukaryota</taxon>
        <taxon>Metazoa</taxon>
        <taxon>Spiralia</taxon>
        <taxon>Lophotrochozoa</taxon>
        <taxon>Platyhelminthes</taxon>
        <taxon>Trematoda</taxon>
        <taxon>Digenea</taxon>
        <taxon>Strigeidida</taxon>
        <taxon>Schistosomatoidea</taxon>
        <taxon>Schistosomatidae</taxon>
        <taxon>Schistosoma</taxon>
    </lineage>
</organism>